<dbReference type="Proteomes" id="UP000578112">
    <property type="component" value="Unassembled WGS sequence"/>
</dbReference>
<feature type="region of interest" description="Disordered" evidence="4">
    <location>
        <begin position="1"/>
        <end position="131"/>
    </location>
</feature>
<feature type="compositionally biased region" description="Low complexity" evidence="4">
    <location>
        <begin position="96"/>
        <end position="110"/>
    </location>
</feature>
<dbReference type="Pfam" id="PF00588">
    <property type="entry name" value="SpoU_methylase"/>
    <property type="match status" value="1"/>
</dbReference>
<proteinExistence type="inferred from homology"/>
<evidence type="ECO:0000256" key="4">
    <source>
        <dbReference type="SAM" id="MobiDB-lite"/>
    </source>
</evidence>
<feature type="compositionally biased region" description="Basic and acidic residues" evidence="4">
    <location>
        <begin position="53"/>
        <end position="69"/>
    </location>
</feature>
<dbReference type="PANTHER" id="PTHR46429:SF1">
    <property type="entry name" value="23S RRNA (GUANOSINE-2'-O-)-METHYLTRANSFERASE RLMB"/>
    <property type="match status" value="1"/>
</dbReference>
<dbReference type="InterPro" id="IPR029064">
    <property type="entry name" value="Ribosomal_eL30-like_sf"/>
</dbReference>
<dbReference type="EC" id="2.1.1.185" evidence="6"/>
<dbReference type="CDD" id="cd18103">
    <property type="entry name" value="SpoU-like_RlmB"/>
    <property type="match status" value="1"/>
</dbReference>
<dbReference type="GO" id="GO:0008173">
    <property type="term" value="F:RNA methyltransferase activity"/>
    <property type="evidence" value="ECO:0007669"/>
    <property type="project" value="InterPro"/>
</dbReference>
<keyword evidence="3 6" id="KW-0808">Transferase</keyword>
<dbReference type="Pfam" id="PF08032">
    <property type="entry name" value="SpoU_sub_bind"/>
    <property type="match status" value="1"/>
</dbReference>
<evidence type="ECO:0000313" key="7">
    <source>
        <dbReference type="Proteomes" id="UP000578112"/>
    </source>
</evidence>
<dbReference type="InterPro" id="IPR013123">
    <property type="entry name" value="SpoU_subst-bd"/>
</dbReference>
<dbReference type="EMBL" id="JACHNH010000001">
    <property type="protein sequence ID" value="MBB4759541.1"/>
    <property type="molecule type" value="Genomic_DNA"/>
</dbReference>
<accession>A0A7W7HRQ3</accession>
<dbReference type="NCBIfam" id="TIGR00186">
    <property type="entry name" value="rRNA_methyl_3"/>
    <property type="match status" value="1"/>
</dbReference>
<gene>
    <name evidence="6" type="ORF">BJ971_000097</name>
</gene>
<reference evidence="6 7" key="1">
    <citation type="submission" date="2020-08" db="EMBL/GenBank/DDBJ databases">
        <title>Sequencing the genomes of 1000 actinobacteria strains.</title>
        <authorList>
            <person name="Klenk H.-P."/>
        </authorList>
    </citation>
    <scope>NUCLEOTIDE SEQUENCE [LARGE SCALE GENOMIC DNA]</scope>
    <source>
        <strain evidence="6 7">DSM 43149</strain>
    </source>
</reference>
<dbReference type="InterPro" id="IPR004441">
    <property type="entry name" value="rRNA_MeTrfase_TrmH"/>
</dbReference>
<comment type="similarity">
    <text evidence="1">Belongs to the class IV-like SAM-binding methyltransferase superfamily. RNA methyltransferase TrmH family.</text>
</comment>
<dbReference type="Gene3D" id="3.30.1330.30">
    <property type="match status" value="1"/>
</dbReference>
<dbReference type="AlphaFoldDB" id="A0A7W7HRQ3"/>
<dbReference type="FunFam" id="3.40.1280.10:FF:000015">
    <property type="entry name" value="Putative tRNA/rRNA methyltransferase"/>
    <property type="match status" value="1"/>
</dbReference>
<evidence type="ECO:0000259" key="5">
    <source>
        <dbReference type="SMART" id="SM00967"/>
    </source>
</evidence>
<evidence type="ECO:0000256" key="1">
    <source>
        <dbReference type="ARBA" id="ARBA00007228"/>
    </source>
</evidence>
<dbReference type="SMART" id="SM00967">
    <property type="entry name" value="SpoU_sub_bind"/>
    <property type="match status" value="1"/>
</dbReference>
<evidence type="ECO:0000313" key="6">
    <source>
        <dbReference type="EMBL" id="MBB4759541.1"/>
    </source>
</evidence>
<dbReference type="InterPro" id="IPR029026">
    <property type="entry name" value="tRNA_m1G_MTases_N"/>
</dbReference>
<dbReference type="GO" id="GO:0006396">
    <property type="term" value="P:RNA processing"/>
    <property type="evidence" value="ECO:0007669"/>
    <property type="project" value="InterPro"/>
</dbReference>
<dbReference type="GO" id="GO:0003723">
    <property type="term" value="F:RNA binding"/>
    <property type="evidence" value="ECO:0007669"/>
    <property type="project" value="InterPro"/>
</dbReference>
<dbReference type="Gene3D" id="3.40.1280.10">
    <property type="match status" value="1"/>
</dbReference>
<evidence type="ECO:0000256" key="2">
    <source>
        <dbReference type="ARBA" id="ARBA00022603"/>
    </source>
</evidence>
<feature type="domain" description="RNA 2-O ribose methyltransferase substrate binding" evidence="5">
    <location>
        <begin position="130"/>
        <end position="206"/>
    </location>
</feature>
<dbReference type="FunFam" id="3.30.1330.30:FF:000024">
    <property type="entry name" value="Putative tRNA/rRNA methyltransferase"/>
    <property type="match status" value="1"/>
</dbReference>
<name>A0A7W7HRQ3_9ACTN</name>
<dbReference type="RefSeq" id="WP_184988322.1">
    <property type="nucleotide sequence ID" value="NZ_BOMK01000034.1"/>
</dbReference>
<dbReference type="InterPro" id="IPR001537">
    <property type="entry name" value="SpoU_MeTrfase"/>
</dbReference>
<dbReference type="GO" id="GO:0005829">
    <property type="term" value="C:cytosol"/>
    <property type="evidence" value="ECO:0007669"/>
    <property type="project" value="TreeGrafter"/>
</dbReference>
<keyword evidence="7" id="KW-1185">Reference proteome</keyword>
<comment type="caution">
    <text evidence="6">The sequence shown here is derived from an EMBL/GenBank/DDBJ whole genome shotgun (WGS) entry which is preliminary data.</text>
</comment>
<protein>
    <submittedName>
        <fullName evidence="6">23S rRNA (Guanosine2251-2'-O)-methyltransferase</fullName>
        <ecNumber evidence="6">2.1.1.185</ecNumber>
    </submittedName>
</protein>
<evidence type="ECO:0000256" key="3">
    <source>
        <dbReference type="ARBA" id="ARBA00022679"/>
    </source>
</evidence>
<dbReference type="SUPFAM" id="SSF75217">
    <property type="entry name" value="alpha/beta knot"/>
    <property type="match status" value="1"/>
</dbReference>
<sequence length="372" mass="38824">MPGNSFNASKRVTSKKGAAAGSGGKNRAGLKGRGKTLPADERPWHKGYSGTEKLPDKTARKQDKERRAAAAEGRAPKVGIPGSKDTTWGRGGGRAAGRPAPQRGGRVQGRSGPRIAPGRRSNPTKEGPELLLGRNPVTEALRAGIPATALYVAHGIDIDDRVSEIVRTSGDRGIPILEISRLELDRMTGGVLHQGIGLQVPPFAYENFDDLVAAAMEQTAPLLVALDGVTDPRNLGAVIRSVAAFGAHGVFMTERRAAGITATAWRTSAGAAARVPVSQVVNLTRAIKAAQQAGFTAIGLDADGETDLYQLEAAVGPLLVVVGSEGRGLSRLVGETCDLRVSIPMMSEVESLNASVAAAVTLAEVARRRVYG</sequence>
<dbReference type="GO" id="GO:0032259">
    <property type="term" value="P:methylation"/>
    <property type="evidence" value="ECO:0007669"/>
    <property type="project" value="UniProtKB-KW"/>
</dbReference>
<keyword evidence="2 6" id="KW-0489">Methyltransferase</keyword>
<organism evidence="6 7">
    <name type="scientific">Actinoplanes digitatis</name>
    <dbReference type="NCBI Taxonomy" id="1868"/>
    <lineage>
        <taxon>Bacteria</taxon>
        <taxon>Bacillati</taxon>
        <taxon>Actinomycetota</taxon>
        <taxon>Actinomycetes</taxon>
        <taxon>Micromonosporales</taxon>
        <taxon>Micromonosporaceae</taxon>
        <taxon>Actinoplanes</taxon>
    </lineage>
</organism>
<feature type="compositionally biased region" description="Polar residues" evidence="4">
    <location>
        <begin position="1"/>
        <end position="11"/>
    </location>
</feature>
<dbReference type="PANTHER" id="PTHR46429">
    <property type="entry name" value="23S RRNA (GUANOSINE-2'-O-)-METHYLTRANSFERASE RLMB"/>
    <property type="match status" value="1"/>
</dbReference>
<dbReference type="InterPro" id="IPR029028">
    <property type="entry name" value="Alpha/beta_knot_MTases"/>
</dbReference>
<dbReference type="SUPFAM" id="SSF55315">
    <property type="entry name" value="L30e-like"/>
    <property type="match status" value="1"/>
</dbReference>